<keyword evidence="5 10" id="KW-1133">Transmembrane helix</keyword>
<dbReference type="InterPro" id="IPR011992">
    <property type="entry name" value="EF-hand-dom_pair"/>
</dbReference>
<organism evidence="12">
    <name type="scientific">Alexandrium monilatum</name>
    <dbReference type="NCBI Taxonomy" id="311494"/>
    <lineage>
        <taxon>Eukaryota</taxon>
        <taxon>Sar</taxon>
        <taxon>Alveolata</taxon>
        <taxon>Dinophyceae</taxon>
        <taxon>Gonyaulacales</taxon>
        <taxon>Pyrocystaceae</taxon>
        <taxon>Alexandrium</taxon>
    </lineage>
</organism>
<evidence type="ECO:0000313" key="12">
    <source>
        <dbReference type="EMBL" id="CAE4569722.1"/>
    </source>
</evidence>
<dbReference type="InterPro" id="IPR013099">
    <property type="entry name" value="K_chnl_dom"/>
</dbReference>
<dbReference type="InterPro" id="IPR003280">
    <property type="entry name" value="2pore_dom_K_chnl"/>
</dbReference>
<keyword evidence="3 10" id="KW-0812">Transmembrane</keyword>
<dbReference type="PANTHER" id="PTHR11003:SF291">
    <property type="entry name" value="IP11374P"/>
    <property type="match status" value="1"/>
</dbReference>
<gene>
    <name evidence="12" type="ORF">AMON00008_LOCUS9341</name>
</gene>
<evidence type="ECO:0000256" key="7">
    <source>
        <dbReference type="ARBA" id="ARBA00023136"/>
    </source>
</evidence>
<dbReference type="PROSITE" id="PS00018">
    <property type="entry name" value="EF_HAND_1"/>
    <property type="match status" value="1"/>
</dbReference>
<keyword evidence="8" id="KW-0407">Ion channel</keyword>
<feature type="domain" description="Potassium channel" evidence="11">
    <location>
        <begin position="128"/>
        <end position="212"/>
    </location>
</feature>
<dbReference type="GO" id="GO:0030322">
    <property type="term" value="P:stabilization of membrane potential"/>
    <property type="evidence" value="ECO:0007669"/>
    <property type="project" value="TreeGrafter"/>
</dbReference>
<keyword evidence="2" id="KW-0813">Transport</keyword>
<feature type="transmembrane region" description="Helical" evidence="10">
    <location>
        <begin position="12"/>
        <end position="31"/>
    </location>
</feature>
<feature type="transmembrane region" description="Helical" evidence="10">
    <location>
        <begin position="155"/>
        <end position="176"/>
    </location>
</feature>
<keyword evidence="4" id="KW-0106">Calcium</keyword>
<evidence type="ECO:0000256" key="9">
    <source>
        <dbReference type="SAM" id="MobiDB-lite"/>
    </source>
</evidence>
<evidence type="ECO:0000256" key="5">
    <source>
        <dbReference type="ARBA" id="ARBA00022989"/>
    </source>
</evidence>
<evidence type="ECO:0000259" key="11">
    <source>
        <dbReference type="Pfam" id="PF07885"/>
    </source>
</evidence>
<dbReference type="GO" id="GO:0005886">
    <property type="term" value="C:plasma membrane"/>
    <property type="evidence" value="ECO:0007669"/>
    <property type="project" value="TreeGrafter"/>
</dbReference>
<dbReference type="Gene3D" id="1.10.287.70">
    <property type="match status" value="2"/>
</dbReference>
<dbReference type="Pfam" id="PF07885">
    <property type="entry name" value="Ion_trans_2"/>
    <property type="match status" value="2"/>
</dbReference>
<reference evidence="12" key="1">
    <citation type="submission" date="2021-01" db="EMBL/GenBank/DDBJ databases">
        <authorList>
            <person name="Corre E."/>
            <person name="Pelletier E."/>
            <person name="Niang G."/>
            <person name="Scheremetjew M."/>
            <person name="Finn R."/>
            <person name="Kale V."/>
            <person name="Holt S."/>
            <person name="Cochrane G."/>
            <person name="Meng A."/>
            <person name="Brown T."/>
            <person name="Cohen L."/>
        </authorList>
    </citation>
    <scope>NUCLEOTIDE SEQUENCE</scope>
    <source>
        <strain evidence="12">CCMP3105</strain>
    </source>
</reference>
<dbReference type="GO" id="GO:0015271">
    <property type="term" value="F:outward rectifier potassium channel activity"/>
    <property type="evidence" value="ECO:0007669"/>
    <property type="project" value="TreeGrafter"/>
</dbReference>
<proteinExistence type="predicted"/>
<sequence>MSSVDPHLVVKYAMLVWLLTGLCGFTLYGGYSVIDSIYLMAQIVTTVGYGDPATMMPSTNFGYLFMTFYVLMSVLMLAGFAGAAVDGFLNDQDARIKSAVDRLSRSKSYRNMARRHPGLRKFLRASLMWVVIVAVGIAFFTNWPGEGVATPDGKIQQYTFVQALYMSVITLTTVGFGDETPKTRVGKVFGALWMLFGTVALANMASKFATTFLEEKRFFGLKQLQSSMLQRIQNDAHVRASRENRKEMMDRISKGYGMKDTTIAKAEFMLFMLKELDMVQPYVLDRLEDNFNNLDRDGSGYIDEDDISHSPYKPPEAPA</sequence>
<dbReference type="EMBL" id="HBNR01014427">
    <property type="protein sequence ID" value="CAE4569722.1"/>
    <property type="molecule type" value="Transcribed_RNA"/>
</dbReference>
<feature type="transmembrane region" description="Helical" evidence="10">
    <location>
        <begin position="122"/>
        <end position="143"/>
    </location>
</feature>
<dbReference type="GO" id="GO:0005737">
    <property type="term" value="C:cytoplasm"/>
    <property type="evidence" value="ECO:0007669"/>
    <property type="project" value="UniProtKB-ARBA"/>
</dbReference>
<feature type="transmembrane region" description="Helical" evidence="10">
    <location>
        <begin position="188"/>
        <end position="206"/>
    </location>
</feature>
<evidence type="ECO:0000256" key="10">
    <source>
        <dbReference type="SAM" id="Phobius"/>
    </source>
</evidence>
<name>A0A7S4Q208_9DINO</name>
<dbReference type="AlphaFoldDB" id="A0A7S4Q208"/>
<keyword evidence="7 10" id="KW-0472">Membrane</keyword>
<feature type="region of interest" description="Disordered" evidence="9">
    <location>
        <begin position="298"/>
        <end position="319"/>
    </location>
</feature>
<comment type="subcellular location">
    <subcellularLocation>
        <location evidence="1">Membrane</location>
        <topology evidence="1">Multi-pass membrane protein</topology>
    </subcellularLocation>
</comment>
<evidence type="ECO:0000256" key="1">
    <source>
        <dbReference type="ARBA" id="ARBA00004141"/>
    </source>
</evidence>
<dbReference type="GO" id="GO:0022841">
    <property type="term" value="F:potassium ion leak channel activity"/>
    <property type="evidence" value="ECO:0007669"/>
    <property type="project" value="TreeGrafter"/>
</dbReference>
<feature type="domain" description="Potassium channel" evidence="11">
    <location>
        <begin position="14"/>
        <end position="83"/>
    </location>
</feature>
<evidence type="ECO:0000256" key="3">
    <source>
        <dbReference type="ARBA" id="ARBA00022692"/>
    </source>
</evidence>
<dbReference type="PANTHER" id="PTHR11003">
    <property type="entry name" value="POTASSIUM CHANNEL, SUBFAMILY K"/>
    <property type="match status" value="1"/>
</dbReference>
<evidence type="ECO:0000256" key="2">
    <source>
        <dbReference type="ARBA" id="ARBA00022448"/>
    </source>
</evidence>
<evidence type="ECO:0000256" key="4">
    <source>
        <dbReference type="ARBA" id="ARBA00022837"/>
    </source>
</evidence>
<protein>
    <recommendedName>
        <fullName evidence="11">Potassium channel domain-containing protein</fullName>
    </recommendedName>
</protein>
<dbReference type="InterPro" id="IPR018247">
    <property type="entry name" value="EF_Hand_1_Ca_BS"/>
</dbReference>
<keyword evidence="6" id="KW-0406">Ion transport</keyword>
<evidence type="ECO:0000256" key="8">
    <source>
        <dbReference type="ARBA" id="ARBA00023303"/>
    </source>
</evidence>
<accession>A0A7S4Q208</accession>
<feature type="transmembrane region" description="Helical" evidence="10">
    <location>
        <begin position="61"/>
        <end position="89"/>
    </location>
</feature>
<evidence type="ECO:0000256" key="6">
    <source>
        <dbReference type="ARBA" id="ARBA00023065"/>
    </source>
</evidence>
<dbReference type="SUPFAM" id="SSF47473">
    <property type="entry name" value="EF-hand"/>
    <property type="match status" value="1"/>
</dbReference>
<dbReference type="SUPFAM" id="SSF81324">
    <property type="entry name" value="Voltage-gated potassium channels"/>
    <property type="match status" value="2"/>
</dbReference>